<keyword evidence="1" id="KW-0812">Transmembrane</keyword>
<organism evidence="2 3">
    <name type="scientific">Vibrio nigripulchritudo SOn1</name>
    <dbReference type="NCBI Taxonomy" id="1238450"/>
    <lineage>
        <taxon>Bacteria</taxon>
        <taxon>Pseudomonadati</taxon>
        <taxon>Pseudomonadota</taxon>
        <taxon>Gammaproteobacteria</taxon>
        <taxon>Vibrionales</taxon>
        <taxon>Vibrionaceae</taxon>
        <taxon>Vibrio</taxon>
    </lineage>
</organism>
<sequence length="445" mass="51095">MKPSKSLQTIIEAVICSSIFILLLGVTTYLLYSKSLNALEEQIKIGLVSTVKASASTLDGAAHLTFDEETMASDESYALMAKQMEMIRRSATDVRYIYTSILEDGEVYFMVNPSPQNDADGDGLPDPPPALMTLYDDAPTELKKSLENQSIEISTYRDQWGSFISAYAPFYSVEGDFAGILAMDLEVSRFQDRLENIERVFDKAKIIILFLGLIVGLIIWWIRRSQVNHLNTIRHREADAKEKLSRAHHLNVLLSGLTTYFYRRIPREIIKHTPRIRALYHYSQSLRPLAFQPDTQPVQDWFHTLDQNTYQRCKGFHEWHIPLQSEAVFTSNKITEELTHLHAQLARAQSEPLRAETHMLKEHLDCWAFSTHFYLEESSKLSELHTLINNEFEHITGSAYMTQQPPNALGIMSTINRLRQMGFDLVSGEENRIELIWKVYKENSA</sequence>
<feature type="transmembrane region" description="Helical" evidence="1">
    <location>
        <begin position="206"/>
        <end position="222"/>
    </location>
</feature>
<dbReference type="EMBL" id="CAOF01000085">
    <property type="protein sequence ID" value="CCO46347.1"/>
    <property type="molecule type" value="Genomic_DNA"/>
</dbReference>
<accession>A0AAV2VPM8</accession>
<evidence type="ECO:0000256" key="1">
    <source>
        <dbReference type="SAM" id="Phobius"/>
    </source>
</evidence>
<evidence type="ECO:0000313" key="2">
    <source>
        <dbReference type="EMBL" id="CCO46347.1"/>
    </source>
</evidence>
<feature type="transmembrane region" description="Helical" evidence="1">
    <location>
        <begin position="6"/>
        <end position="32"/>
    </location>
</feature>
<reference evidence="2 3" key="1">
    <citation type="journal article" date="2013" name="ISME J.">
        <title>Comparative genomics of pathogenic lineages of Vibrio nigripulchritudo identifies virulence-associated traits.</title>
        <authorList>
            <person name="Goudenege D."/>
            <person name="Labreuche Y."/>
            <person name="Krin E."/>
            <person name="Ansquer D."/>
            <person name="Mangenot S."/>
            <person name="Calteau A."/>
            <person name="Medigue C."/>
            <person name="Mazel D."/>
            <person name="Polz M.F."/>
            <person name="Le Roux F."/>
        </authorList>
    </citation>
    <scope>NUCLEOTIDE SEQUENCE [LARGE SCALE GENOMIC DNA]</scope>
    <source>
        <strain evidence="2 3">SOn1</strain>
    </source>
</reference>
<dbReference type="AlphaFoldDB" id="A0AAV2VPM8"/>
<name>A0AAV2VPM8_9VIBR</name>
<dbReference type="Proteomes" id="UP000018211">
    <property type="component" value="Unassembled WGS sequence"/>
</dbReference>
<comment type="caution">
    <text evidence="2">The sequence shown here is derived from an EMBL/GenBank/DDBJ whole genome shotgun (WGS) entry which is preliminary data.</text>
</comment>
<keyword evidence="1" id="KW-1133">Transmembrane helix</keyword>
<keyword evidence="1" id="KW-0472">Membrane</keyword>
<evidence type="ECO:0000313" key="3">
    <source>
        <dbReference type="Proteomes" id="UP000018211"/>
    </source>
</evidence>
<gene>
    <name evidence="2" type="ORF">VIBNISOn1_1750019</name>
</gene>
<proteinExistence type="predicted"/>
<evidence type="ECO:0008006" key="4">
    <source>
        <dbReference type="Google" id="ProtNLM"/>
    </source>
</evidence>
<dbReference type="RefSeq" id="WP_022611510.1">
    <property type="nucleotide sequence ID" value="NZ_LK391965.1"/>
</dbReference>
<protein>
    <recommendedName>
        <fullName evidence="4">Signal transduction histidine kinase</fullName>
    </recommendedName>
</protein>